<evidence type="ECO:0000313" key="4">
    <source>
        <dbReference type="EMBL" id="MBP0724366.1"/>
    </source>
</evidence>
<comment type="caution">
    <text evidence="4">The sequence shown here is derived from an EMBL/GenBank/DDBJ whole genome shotgun (WGS) entry which is preliminary data.</text>
</comment>
<dbReference type="EMBL" id="JAGIYQ010000002">
    <property type="protein sequence ID" value="MBP0724366.1"/>
    <property type="molecule type" value="Genomic_DNA"/>
</dbReference>
<accession>A0A940SID1</accession>
<gene>
    <name evidence="4" type="primary">mce</name>
    <name evidence="4" type="ORF">J5Y03_04095</name>
</gene>
<sequence>MISNIDHIAICVKNINESLSQYEKLGLKCTHQETVDSQGVNVAFFPTNGTSIELIEPFECNKSLQSFLQKRGEGLHHIAFEVQNIETTIVDLKEKGVQLINETPQKGSHGSKIAFIHPKAFGMLIELVEKGDFQNE</sequence>
<dbReference type="GO" id="GO:0046872">
    <property type="term" value="F:metal ion binding"/>
    <property type="evidence" value="ECO:0007669"/>
    <property type="project" value="UniProtKB-KW"/>
</dbReference>
<dbReference type="RefSeq" id="WP_209402803.1">
    <property type="nucleotide sequence ID" value="NZ_JAGIYQ010000002.1"/>
</dbReference>
<dbReference type="PANTHER" id="PTHR43048">
    <property type="entry name" value="METHYLMALONYL-COA EPIMERASE"/>
    <property type="match status" value="1"/>
</dbReference>
<dbReference type="Proteomes" id="UP000682134">
    <property type="component" value="Unassembled WGS sequence"/>
</dbReference>
<name>A0A940SID1_9BACI</name>
<dbReference type="InterPro" id="IPR037523">
    <property type="entry name" value="VOC_core"/>
</dbReference>
<reference evidence="4" key="1">
    <citation type="submission" date="2021-04" db="EMBL/GenBank/DDBJ databases">
        <title>Genome seq and assembly of Bacillus sp.</title>
        <authorList>
            <person name="Chhetri G."/>
        </authorList>
    </citation>
    <scope>NUCLEOTIDE SEQUENCE</scope>
    <source>
        <strain evidence="4">RG28</strain>
    </source>
</reference>
<comment type="similarity">
    <text evidence="1">Belongs to the methylmalonyl-CoA epimerase family.</text>
</comment>
<evidence type="ECO:0000256" key="2">
    <source>
        <dbReference type="ARBA" id="ARBA00022723"/>
    </source>
</evidence>
<dbReference type="InterPro" id="IPR051785">
    <property type="entry name" value="MMCE/EMCE_epimerase"/>
</dbReference>
<dbReference type="EC" id="5.1.99.1" evidence="4"/>
<dbReference type="InterPro" id="IPR029068">
    <property type="entry name" value="Glyas_Bleomycin-R_OHBP_Dase"/>
</dbReference>
<dbReference type="Pfam" id="PF13669">
    <property type="entry name" value="Glyoxalase_4"/>
    <property type="match status" value="1"/>
</dbReference>
<proteinExistence type="inferred from homology"/>
<dbReference type="NCBIfam" id="TIGR03081">
    <property type="entry name" value="metmalonyl_epim"/>
    <property type="match status" value="1"/>
</dbReference>
<protein>
    <submittedName>
        <fullName evidence="4">Methylmalonyl-CoA epimerase</fullName>
        <ecNumber evidence="4">5.1.99.1</ecNumber>
    </submittedName>
</protein>
<evidence type="ECO:0000259" key="3">
    <source>
        <dbReference type="PROSITE" id="PS51819"/>
    </source>
</evidence>
<keyword evidence="4" id="KW-0413">Isomerase</keyword>
<dbReference type="GO" id="GO:0004493">
    <property type="term" value="F:methylmalonyl-CoA epimerase activity"/>
    <property type="evidence" value="ECO:0007669"/>
    <property type="project" value="UniProtKB-EC"/>
</dbReference>
<evidence type="ECO:0000313" key="5">
    <source>
        <dbReference type="Proteomes" id="UP000682134"/>
    </source>
</evidence>
<dbReference type="CDD" id="cd07249">
    <property type="entry name" value="MMCE"/>
    <property type="match status" value="1"/>
</dbReference>
<dbReference type="AlphaFoldDB" id="A0A940SID1"/>
<keyword evidence="5" id="KW-1185">Reference proteome</keyword>
<dbReference type="GO" id="GO:0046491">
    <property type="term" value="P:L-methylmalonyl-CoA metabolic process"/>
    <property type="evidence" value="ECO:0007669"/>
    <property type="project" value="TreeGrafter"/>
</dbReference>
<keyword evidence="2" id="KW-0479">Metal-binding</keyword>
<dbReference type="SUPFAM" id="SSF54593">
    <property type="entry name" value="Glyoxalase/Bleomycin resistance protein/Dihydroxybiphenyl dioxygenase"/>
    <property type="match status" value="1"/>
</dbReference>
<organism evidence="4 5">
    <name type="scientific">Gottfriedia endophytica</name>
    <dbReference type="NCBI Taxonomy" id="2820819"/>
    <lineage>
        <taxon>Bacteria</taxon>
        <taxon>Bacillati</taxon>
        <taxon>Bacillota</taxon>
        <taxon>Bacilli</taxon>
        <taxon>Bacillales</taxon>
        <taxon>Bacillaceae</taxon>
        <taxon>Gottfriedia</taxon>
    </lineage>
</organism>
<dbReference type="InterPro" id="IPR017515">
    <property type="entry name" value="MeMalonyl-CoA_epimerase"/>
</dbReference>
<dbReference type="Gene3D" id="3.10.180.10">
    <property type="entry name" value="2,3-Dihydroxybiphenyl 1,2-Dioxygenase, domain 1"/>
    <property type="match status" value="1"/>
</dbReference>
<dbReference type="PANTHER" id="PTHR43048:SF3">
    <property type="entry name" value="METHYLMALONYL-COA EPIMERASE, MITOCHONDRIAL"/>
    <property type="match status" value="1"/>
</dbReference>
<feature type="domain" description="VOC" evidence="3">
    <location>
        <begin position="4"/>
        <end position="130"/>
    </location>
</feature>
<dbReference type="PROSITE" id="PS51819">
    <property type="entry name" value="VOC"/>
    <property type="match status" value="1"/>
</dbReference>
<evidence type="ECO:0000256" key="1">
    <source>
        <dbReference type="ARBA" id="ARBA00009308"/>
    </source>
</evidence>